<dbReference type="EMBL" id="CP047260">
    <property type="protein sequence ID" value="QHE99829.1"/>
    <property type="molecule type" value="Genomic_DNA"/>
</dbReference>
<sequence>MHVDEKYDWIRLIRFVARGNNEFNAETIFLTGRYGDGYNGFGYRYEHPEDEGNEHNFFHVQPIVVTAADEVIPGAPEWLSHRFPSFYMRADDSYELGIYAISSMCSWRDLKRYQSMAYEDCWLLKHLISKGQEALQREGQAGK</sequence>
<name>A0A8T8C8F5_PSEYM</name>
<evidence type="ECO:0000313" key="2">
    <source>
        <dbReference type="Proteomes" id="UP000003811"/>
    </source>
</evidence>
<dbReference type="Proteomes" id="UP000003811">
    <property type="component" value="Chromosome"/>
</dbReference>
<organism evidence="1 2">
    <name type="scientific">Pseudomonas syringae pv. maculicola str. ES4326</name>
    <dbReference type="NCBI Taxonomy" id="629265"/>
    <lineage>
        <taxon>Bacteria</taxon>
        <taxon>Pseudomonadati</taxon>
        <taxon>Pseudomonadota</taxon>
        <taxon>Gammaproteobacteria</taxon>
        <taxon>Pseudomonadales</taxon>
        <taxon>Pseudomonadaceae</taxon>
        <taxon>Pseudomonas</taxon>
    </lineage>
</organism>
<reference evidence="1 2" key="1">
    <citation type="journal article" date="2011" name="PLoS Pathog.">
        <title>Dynamic evolution of pathogenicity revealed by sequencing and comparative genomics of 19 Pseudomonas syringae isolates.</title>
        <authorList>
            <person name="Baltrus D.A."/>
            <person name="Nishimura M.T."/>
            <person name="Romanchuk A."/>
            <person name="Chang J.H."/>
            <person name="Mukhtar M.S."/>
            <person name="Cherkis K."/>
            <person name="Roach J."/>
            <person name="Grant S.R."/>
            <person name="Jones C.D."/>
            <person name="Dangl J.L."/>
        </authorList>
    </citation>
    <scope>NUCLEOTIDE SEQUENCE [LARGE SCALE GENOMIC DNA]</scope>
    <source>
        <strain evidence="1 2">ES4326</strain>
    </source>
</reference>
<accession>A0A8T8C8F5</accession>
<protein>
    <submittedName>
        <fullName evidence="1">Uncharacterized protein</fullName>
    </submittedName>
</protein>
<proteinExistence type="predicted"/>
<gene>
    <name evidence="1" type="ORF">PMA4326_026570</name>
</gene>
<evidence type="ECO:0000313" key="1">
    <source>
        <dbReference type="EMBL" id="QHE99829.1"/>
    </source>
</evidence>
<dbReference type="AlphaFoldDB" id="A0A8T8C8F5"/>